<dbReference type="Proteomes" id="UP000294003">
    <property type="component" value="Unassembled WGS sequence"/>
</dbReference>
<dbReference type="InterPro" id="IPR012334">
    <property type="entry name" value="Pectin_lyas_fold"/>
</dbReference>
<organism evidence="3 4">
    <name type="scientific">Monosporascus cannonballus</name>
    <dbReference type="NCBI Taxonomy" id="155416"/>
    <lineage>
        <taxon>Eukaryota</taxon>
        <taxon>Fungi</taxon>
        <taxon>Dikarya</taxon>
        <taxon>Ascomycota</taxon>
        <taxon>Pezizomycotina</taxon>
        <taxon>Sordariomycetes</taxon>
        <taxon>Xylariomycetidae</taxon>
        <taxon>Xylariales</taxon>
        <taxon>Xylariales incertae sedis</taxon>
        <taxon>Monosporascus</taxon>
    </lineage>
</organism>
<protein>
    <recommendedName>
        <fullName evidence="2">Rhamnogalacturonase A/B/Epimerase-like pectate lyase domain-containing protein</fullName>
    </recommendedName>
</protein>
<gene>
    <name evidence="3" type="ORF">DL762_006475</name>
</gene>
<comment type="caution">
    <text evidence="3">The sequence shown here is derived from an EMBL/GenBank/DDBJ whole genome shotgun (WGS) entry which is preliminary data.</text>
</comment>
<dbReference type="Gene3D" id="2.160.20.10">
    <property type="entry name" value="Single-stranded right-handed beta-helix, Pectin lyase-like"/>
    <property type="match status" value="4"/>
</dbReference>
<proteinExistence type="predicted"/>
<name>A0ABY0H2F2_9PEZI</name>
<dbReference type="EMBL" id="QJNS01000209">
    <property type="protein sequence ID" value="RYO82679.1"/>
    <property type="molecule type" value="Genomic_DNA"/>
</dbReference>
<dbReference type="InterPro" id="IPR024535">
    <property type="entry name" value="RHGA/B-epi-like_pectate_lyase"/>
</dbReference>
<keyword evidence="4" id="KW-1185">Reference proteome</keyword>
<feature type="domain" description="Rhamnogalacturonase A/B/Epimerase-like pectate lyase" evidence="2">
    <location>
        <begin position="139"/>
        <end position="200"/>
    </location>
</feature>
<evidence type="ECO:0000259" key="2">
    <source>
        <dbReference type="Pfam" id="PF12708"/>
    </source>
</evidence>
<evidence type="ECO:0000313" key="3">
    <source>
        <dbReference type="EMBL" id="RYO82679.1"/>
    </source>
</evidence>
<evidence type="ECO:0000256" key="1">
    <source>
        <dbReference type="SAM" id="MobiDB-lite"/>
    </source>
</evidence>
<evidence type="ECO:0000313" key="4">
    <source>
        <dbReference type="Proteomes" id="UP000294003"/>
    </source>
</evidence>
<reference evidence="3 4" key="1">
    <citation type="submission" date="2018-06" db="EMBL/GenBank/DDBJ databases">
        <title>Complete Genomes of Monosporascus.</title>
        <authorList>
            <person name="Robinson A.J."/>
            <person name="Natvig D.O."/>
        </authorList>
    </citation>
    <scope>NUCLEOTIDE SEQUENCE [LARGE SCALE GENOMIC DNA]</scope>
    <source>
        <strain evidence="3 4">CBS 609.92</strain>
    </source>
</reference>
<dbReference type="Pfam" id="PF12708">
    <property type="entry name" value="Pect-lyase_RHGA_epim"/>
    <property type="match status" value="1"/>
</dbReference>
<sequence length="360" mass="38954">MGRWWGGRLTDYSESSDPPQGTGSITVLDSHFNRVPYAITVAHQEHQYPSIVLDNLLVENSESVVLISGGEALLPGSGGPLWFNSWMSGYQVLPDGYSGRRTGFIGAKPNKPTALPGGQGGYFYRSKPQYGSGGLVVATEHGISNDATGDQTNAINALLRGNVGSTIFFPGGVYLVKGTVEIPAMARVGQPGDSGVIEISDMLFTTKEGTAGCILMEWNVHESHQGSAAIWDSHFRSLFTSVAAFLSSRMAPTWFWGGGSEHAQLYQWQLLGASNIVMGHVQTEAPYYQDNPTALEPYTVAEWPADPGFEDCAEDFCKKAWALRILNSSDVFLYGLGLYSFSQDNNLGCALSEECPTVFH</sequence>
<dbReference type="InterPro" id="IPR011050">
    <property type="entry name" value="Pectin_lyase_fold/virulence"/>
</dbReference>
<feature type="compositionally biased region" description="Polar residues" evidence="1">
    <location>
        <begin position="12"/>
        <end position="23"/>
    </location>
</feature>
<accession>A0ABY0H2F2</accession>
<dbReference type="SUPFAM" id="SSF51126">
    <property type="entry name" value="Pectin lyase-like"/>
    <property type="match status" value="1"/>
</dbReference>
<feature type="region of interest" description="Disordered" evidence="1">
    <location>
        <begin position="1"/>
        <end position="23"/>
    </location>
</feature>